<accession>A0A1D6KJC0</accession>
<proteinExistence type="predicted"/>
<reference evidence="1" key="1">
    <citation type="submission" date="2015-12" db="EMBL/GenBank/DDBJ databases">
        <title>Update maize B73 reference genome by single molecule sequencing technologies.</title>
        <authorList>
            <consortium name="Maize Genome Sequencing Project"/>
            <person name="Ware D."/>
        </authorList>
    </citation>
    <scope>NUCLEOTIDE SEQUENCE [LARGE SCALE GENOMIC DNA]</scope>
    <source>
        <tissue evidence="1">Seedling</tissue>
    </source>
</reference>
<evidence type="ECO:0000313" key="1">
    <source>
        <dbReference type="EMBL" id="ONM03044.1"/>
    </source>
</evidence>
<dbReference type="EMBL" id="CM007647">
    <property type="protein sequence ID" value="ONM03044.1"/>
    <property type="molecule type" value="Genomic_DNA"/>
</dbReference>
<sequence>MKSLLRSNVKVHNVTIETSLDAPLTDGIVPDGTGIALPLGGLPLLSSFRAALAFGSEMSGGILDIHVDHLWIHDSSKGPMMFPHVAQLVVNQMQTHTAD</sequence>
<dbReference type="AlphaFoldDB" id="A0A1D6KJC0"/>
<dbReference type="STRING" id="4577.A0A1D6KJC0"/>
<protein>
    <submittedName>
        <fullName evidence="1">Uncharacterized protein</fullName>
    </submittedName>
</protein>
<organism evidence="1">
    <name type="scientific">Zea mays</name>
    <name type="common">Maize</name>
    <dbReference type="NCBI Taxonomy" id="4577"/>
    <lineage>
        <taxon>Eukaryota</taxon>
        <taxon>Viridiplantae</taxon>
        <taxon>Streptophyta</taxon>
        <taxon>Embryophyta</taxon>
        <taxon>Tracheophyta</taxon>
        <taxon>Spermatophyta</taxon>
        <taxon>Magnoliopsida</taxon>
        <taxon>Liliopsida</taxon>
        <taxon>Poales</taxon>
        <taxon>Poaceae</taxon>
        <taxon>PACMAD clade</taxon>
        <taxon>Panicoideae</taxon>
        <taxon>Andropogonodae</taxon>
        <taxon>Andropogoneae</taxon>
        <taxon>Tripsacinae</taxon>
        <taxon>Zea</taxon>
    </lineage>
</organism>
<name>A0A1D6KJC0_MAIZE</name>
<dbReference type="InterPro" id="IPR011050">
    <property type="entry name" value="Pectin_lyase_fold/virulence"/>
</dbReference>
<gene>
    <name evidence="1" type="ORF">ZEAMMB73_Zm00001d031519</name>
</gene>
<dbReference type="InParanoid" id="A0A1D6KJC0"/>
<dbReference type="SUPFAM" id="SSF51126">
    <property type="entry name" value="Pectin lyase-like"/>
    <property type="match status" value="1"/>
</dbReference>